<name>A0A0A8Y6X4_ARUDO</name>
<organism evidence="1">
    <name type="scientific">Arundo donax</name>
    <name type="common">Giant reed</name>
    <name type="synonym">Donax arundinaceus</name>
    <dbReference type="NCBI Taxonomy" id="35708"/>
    <lineage>
        <taxon>Eukaryota</taxon>
        <taxon>Viridiplantae</taxon>
        <taxon>Streptophyta</taxon>
        <taxon>Embryophyta</taxon>
        <taxon>Tracheophyta</taxon>
        <taxon>Spermatophyta</taxon>
        <taxon>Magnoliopsida</taxon>
        <taxon>Liliopsida</taxon>
        <taxon>Poales</taxon>
        <taxon>Poaceae</taxon>
        <taxon>PACMAD clade</taxon>
        <taxon>Arundinoideae</taxon>
        <taxon>Arundineae</taxon>
        <taxon>Arundo</taxon>
    </lineage>
</organism>
<reference evidence="1" key="1">
    <citation type="submission" date="2014-09" db="EMBL/GenBank/DDBJ databases">
        <authorList>
            <person name="Magalhaes I.L.F."/>
            <person name="Oliveira U."/>
            <person name="Santos F.R."/>
            <person name="Vidigal T.H.D.A."/>
            <person name="Brescovit A.D."/>
            <person name="Santos A.J."/>
        </authorList>
    </citation>
    <scope>NUCLEOTIDE SEQUENCE</scope>
    <source>
        <tissue evidence="1">Shoot tissue taken approximately 20 cm above the soil surface</tissue>
    </source>
</reference>
<dbReference type="EMBL" id="GBRH01277032">
    <property type="protein sequence ID" value="JAD20863.1"/>
    <property type="molecule type" value="Transcribed_RNA"/>
</dbReference>
<protein>
    <submittedName>
        <fullName evidence="1">Uncharacterized protein</fullName>
    </submittedName>
</protein>
<accession>A0A0A8Y6X4</accession>
<reference evidence="1" key="2">
    <citation type="journal article" date="2015" name="Data Brief">
        <title>Shoot transcriptome of the giant reed, Arundo donax.</title>
        <authorList>
            <person name="Barrero R.A."/>
            <person name="Guerrero F.D."/>
            <person name="Moolhuijzen P."/>
            <person name="Goolsby J.A."/>
            <person name="Tidwell J."/>
            <person name="Bellgard S.E."/>
            <person name="Bellgard M.I."/>
        </authorList>
    </citation>
    <scope>NUCLEOTIDE SEQUENCE</scope>
    <source>
        <tissue evidence="1">Shoot tissue taken approximately 20 cm above the soil surface</tissue>
    </source>
</reference>
<dbReference type="AlphaFoldDB" id="A0A0A8Y6X4"/>
<proteinExistence type="predicted"/>
<evidence type="ECO:0000313" key="1">
    <source>
        <dbReference type="EMBL" id="JAD20863.1"/>
    </source>
</evidence>
<sequence>MTVLIYGISSVLSHPQKQQTSFDNKCPFVLLCSL</sequence>